<evidence type="ECO:0000259" key="1">
    <source>
        <dbReference type="PROSITE" id="PS50011"/>
    </source>
</evidence>
<dbReference type="PANTHER" id="PTHR38248">
    <property type="entry name" value="FUNK1 6"/>
    <property type="match status" value="1"/>
</dbReference>
<dbReference type="InterPro" id="IPR040976">
    <property type="entry name" value="Pkinase_fungal"/>
</dbReference>
<accession>A0A067SHV4</accession>
<dbReference type="Pfam" id="PF17667">
    <property type="entry name" value="Pkinase_fungal"/>
    <property type="match status" value="1"/>
</dbReference>
<gene>
    <name evidence="2" type="ORF">GALMADRAFT_1350349</name>
</gene>
<dbReference type="OrthoDB" id="5569250at2759"/>
<dbReference type="InterPro" id="IPR008266">
    <property type="entry name" value="Tyr_kinase_AS"/>
</dbReference>
<keyword evidence="3" id="KW-1185">Reference proteome</keyword>
<reference evidence="3" key="1">
    <citation type="journal article" date="2014" name="Proc. Natl. Acad. Sci. U.S.A.">
        <title>Extensive sampling of basidiomycete genomes demonstrates inadequacy of the white-rot/brown-rot paradigm for wood decay fungi.</title>
        <authorList>
            <person name="Riley R."/>
            <person name="Salamov A.A."/>
            <person name="Brown D.W."/>
            <person name="Nagy L.G."/>
            <person name="Floudas D."/>
            <person name="Held B.W."/>
            <person name="Levasseur A."/>
            <person name="Lombard V."/>
            <person name="Morin E."/>
            <person name="Otillar R."/>
            <person name="Lindquist E.A."/>
            <person name="Sun H."/>
            <person name="LaButti K.M."/>
            <person name="Schmutz J."/>
            <person name="Jabbour D."/>
            <person name="Luo H."/>
            <person name="Baker S.E."/>
            <person name="Pisabarro A.G."/>
            <person name="Walton J.D."/>
            <person name="Blanchette R.A."/>
            <person name="Henrissat B."/>
            <person name="Martin F."/>
            <person name="Cullen D."/>
            <person name="Hibbett D.S."/>
            <person name="Grigoriev I.V."/>
        </authorList>
    </citation>
    <scope>NUCLEOTIDE SEQUENCE [LARGE SCALE GENOMIC DNA]</scope>
    <source>
        <strain evidence="3">CBS 339.88</strain>
    </source>
</reference>
<organism evidence="2 3">
    <name type="scientific">Galerina marginata (strain CBS 339.88)</name>
    <dbReference type="NCBI Taxonomy" id="685588"/>
    <lineage>
        <taxon>Eukaryota</taxon>
        <taxon>Fungi</taxon>
        <taxon>Dikarya</taxon>
        <taxon>Basidiomycota</taxon>
        <taxon>Agaricomycotina</taxon>
        <taxon>Agaricomycetes</taxon>
        <taxon>Agaricomycetidae</taxon>
        <taxon>Agaricales</taxon>
        <taxon>Agaricineae</taxon>
        <taxon>Strophariaceae</taxon>
        <taxon>Galerina</taxon>
    </lineage>
</organism>
<dbReference type="Gene3D" id="1.10.510.10">
    <property type="entry name" value="Transferase(Phosphotransferase) domain 1"/>
    <property type="match status" value="1"/>
</dbReference>
<proteinExistence type="predicted"/>
<feature type="domain" description="Protein kinase" evidence="1">
    <location>
        <begin position="1"/>
        <end position="262"/>
    </location>
</feature>
<dbReference type="PROSITE" id="PS50011">
    <property type="entry name" value="PROTEIN_KINASE_DOM"/>
    <property type="match status" value="1"/>
</dbReference>
<sequence length="262" mass="30861">MQELEKLEKIKDRDLHAVVSERYFKLWEAESIEEFKRAFLDCLECHYHAYHTGRVLHRDISENNLMIWRPIKERSTESLGILNDFDMAAEVGDDGELLANSARRRTGTLPFIARDLLAPIPKGGPSPKHLYRHDLESFFYVLIWAAAHYEFGTKTRHPTSEVLKKWDEEDRSHVFKCVFMTNIAYYRDLRSLARPENHDLCLEWIEPLHKLFFRAQLDMMTHDLHGKPFDYDTYNGKITFANFMAAIGETPRGFEPDSYQFL</sequence>
<dbReference type="PANTHER" id="PTHR38248:SF2">
    <property type="entry name" value="FUNK1 11"/>
    <property type="match status" value="1"/>
</dbReference>
<protein>
    <recommendedName>
        <fullName evidence="1">Protein kinase domain-containing protein</fullName>
    </recommendedName>
</protein>
<name>A0A067SHV4_GALM3</name>
<dbReference type="EMBL" id="KL142397">
    <property type="protein sequence ID" value="KDR70456.1"/>
    <property type="molecule type" value="Genomic_DNA"/>
</dbReference>
<dbReference type="HOGENOM" id="CLU_912363_0_0_1"/>
<dbReference type="InterPro" id="IPR000719">
    <property type="entry name" value="Prot_kinase_dom"/>
</dbReference>
<dbReference type="PROSITE" id="PS00109">
    <property type="entry name" value="PROTEIN_KINASE_TYR"/>
    <property type="match status" value="1"/>
</dbReference>
<evidence type="ECO:0000313" key="2">
    <source>
        <dbReference type="EMBL" id="KDR70456.1"/>
    </source>
</evidence>
<dbReference type="Proteomes" id="UP000027222">
    <property type="component" value="Unassembled WGS sequence"/>
</dbReference>
<dbReference type="AlphaFoldDB" id="A0A067SHV4"/>
<dbReference type="GO" id="GO:0005524">
    <property type="term" value="F:ATP binding"/>
    <property type="evidence" value="ECO:0007669"/>
    <property type="project" value="InterPro"/>
</dbReference>
<dbReference type="STRING" id="685588.A0A067SHV4"/>
<evidence type="ECO:0000313" key="3">
    <source>
        <dbReference type="Proteomes" id="UP000027222"/>
    </source>
</evidence>
<dbReference type="GO" id="GO:0004672">
    <property type="term" value="F:protein kinase activity"/>
    <property type="evidence" value="ECO:0007669"/>
    <property type="project" value="InterPro"/>
</dbReference>
<dbReference type="SUPFAM" id="SSF56112">
    <property type="entry name" value="Protein kinase-like (PK-like)"/>
    <property type="match status" value="1"/>
</dbReference>
<dbReference type="InterPro" id="IPR011009">
    <property type="entry name" value="Kinase-like_dom_sf"/>
</dbReference>